<protein>
    <submittedName>
        <fullName evidence="3">Uncharacterized protein</fullName>
    </submittedName>
</protein>
<keyword evidence="2" id="KW-0812">Transmembrane</keyword>
<evidence type="ECO:0000256" key="2">
    <source>
        <dbReference type="SAM" id="Phobius"/>
    </source>
</evidence>
<dbReference type="Proteomes" id="UP000008021">
    <property type="component" value="Chromosome 4"/>
</dbReference>
<keyword evidence="2" id="KW-1133">Transmembrane helix</keyword>
<reference evidence="3" key="2">
    <citation type="submission" date="2018-05" db="EMBL/GenBank/DDBJ databases">
        <title>OmerRS3 (Oryza meridionalis Reference Sequence Version 3).</title>
        <authorList>
            <person name="Zhang J."/>
            <person name="Kudrna D."/>
            <person name="Lee S."/>
            <person name="Talag J."/>
            <person name="Welchert J."/>
            <person name="Wing R.A."/>
        </authorList>
    </citation>
    <scope>NUCLEOTIDE SEQUENCE [LARGE SCALE GENOMIC DNA]</scope>
    <source>
        <strain evidence="3">cv. OR44</strain>
    </source>
</reference>
<dbReference type="Gramene" id="OMERI04G17050.1">
    <property type="protein sequence ID" value="OMERI04G17050.1"/>
    <property type="gene ID" value="OMERI04G17050"/>
</dbReference>
<feature type="compositionally biased region" description="Basic and acidic residues" evidence="1">
    <location>
        <begin position="179"/>
        <end position="206"/>
    </location>
</feature>
<name>A0A0E0DGP5_9ORYZ</name>
<organism evidence="3">
    <name type="scientific">Oryza meridionalis</name>
    <dbReference type="NCBI Taxonomy" id="40149"/>
    <lineage>
        <taxon>Eukaryota</taxon>
        <taxon>Viridiplantae</taxon>
        <taxon>Streptophyta</taxon>
        <taxon>Embryophyta</taxon>
        <taxon>Tracheophyta</taxon>
        <taxon>Spermatophyta</taxon>
        <taxon>Magnoliopsida</taxon>
        <taxon>Liliopsida</taxon>
        <taxon>Poales</taxon>
        <taxon>Poaceae</taxon>
        <taxon>BOP clade</taxon>
        <taxon>Oryzoideae</taxon>
        <taxon>Oryzeae</taxon>
        <taxon>Oryzinae</taxon>
        <taxon>Oryza</taxon>
    </lineage>
</organism>
<dbReference type="eggNOG" id="ENOG502R4AQ">
    <property type="taxonomic scope" value="Eukaryota"/>
</dbReference>
<evidence type="ECO:0000256" key="1">
    <source>
        <dbReference type="SAM" id="MobiDB-lite"/>
    </source>
</evidence>
<feature type="region of interest" description="Disordered" evidence="1">
    <location>
        <begin position="145"/>
        <end position="210"/>
    </location>
</feature>
<accession>A0A0E0DGP5</accession>
<dbReference type="AlphaFoldDB" id="A0A0E0DGP5"/>
<keyword evidence="4" id="KW-1185">Reference proteome</keyword>
<keyword evidence="2" id="KW-0472">Membrane</keyword>
<proteinExistence type="predicted"/>
<dbReference type="HOGENOM" id="CLU_531445_0_0_1"/>
<reference evidence="3" key="1">
    <citation type="submission" date="2015-04" db="UniProtKB">
        <authorList>
            <consortium name="EnsemblPlants"/>
        </authorList>
    </citation>
    <scope>IDENTIFICATION</scope>
</reference>
<evidence type="ECO:0000313" key="3">
    <source>
        <dbReference type="EnsemblPlants" id="OMERI04G17050.1"/>
    </source>
</evidence>
<feature type="transmembrane region" description="Helical" evidence="2">
    <location>
        <begin position="6"/>
        <end position="24"/>
    </location>
</feature>
<sequence>MSIINIPFIILIISIVFIIHNIHSKALNVSIFIHPFSVKLFISIHHNLLITILIQNKLGQAFPPEQHAGTHHIEHLVSHCRKGMLLHQLTPLVPLPEHHRRRLALQRQVENPRVPREQPRELVRQAQLLPEQPNRVPPNHLVHHQTEQLVQPRSKRSGRTEASGSDLERVRRRRRARRRCESSAEARARRPRRMSEAGVREKDGRVGKRGCRVSAKRVGWRRRKRSTGTVRPSGFWRRARERAGTGDDDGRRARWSSSRQDALMEVVRAMMWSRPRKSSKPIPTKARAPMLCTAHVTGGFNYKSTSPPRNPFLAFLSGHRRSAPSPTQSRALRGEKLGFPLTKPGSSFPHAAMKNAPRYRFGGAGFLELERGYQPWVIPKSEARGGAGHAVKKVKRWLRKMDEEMDYEFYDWNLRSYRFKSPFDRRPLVGPRERCRKNAAKRTLRLVGLTDPDYLLQCEDAAFGDWEDSWEDEDEVFECILTRGTSSFRIPTRHPALDFVMIALSRMTLDWMA</sequence>
<dbReference type="EnsemblPlants" id="OMERI04G17050.1">
    <property type="protein sequence ID" value="OMERI04G17050.1"/>
    <property type="gene ID" value="OMERI04G17050"/>
</dbReference>
<evidence type="ECO:0000313" key="4">
    <source>
        <dbReference type="Proteomes" id="UP000008021"/>
    </source>
</evidence>